<dbReference type="EMBL" id="JACNYO010000022">
    <property type="protein sequence ID" value="MBC3214250.1"/>
    <property type="molecule type" value="Genomic_DNA"/>
</dbReference>
<evidence type="ECO:0000313" key="1">
    <source>
        <dbReference type="EMBL" id="MBC3214250.1"/>
    </source>
</evidence>
<evidence type="ECO:0000313" key="2">
    <source>
        <dbReference type="Proteomes" id="UP000659084"/>
    </source>
</evidence>
<organism evidence="1 2">
    <name type="scientific">Serratia fonticola</name>
    <dbReference type="NCBI Taxonomy" id="47917"/>
    <lineage>
        <taxon>Bacteria</taxon>
        <taxon>Pseudomonadati</taxon>
        <taxon>Pseudomonadota</taxon>
        <taxon>Gammaproteobacteria</taxon>
        <taxon>Enterobacterales</taxon>
        <taxon>Yersiniaceae</taxon>
        <taxon>Serratia</taxon>
    </lineage>
</organism>
<dbReference type="AlphaFoldDB" id="A0AAW3WST6"/>
<accession>A0AAW3WST6</accession>
<reference evidence="1" key="1">
    <citation type="submission" date="2020-08" db="EMBL/GenBank/DDBJ databases">
        <title>Food and environmental bacterial isolates.</title>
        <authorList>
            <person name="Richter L."/>
            <person name="Du Plessis E.M."/>
            <person name="Duvenage S."/>
            <person name="Allam M."/>
            <person name="Korsten L."/>
        </authorList>
    </citation>
    <scope>NUCLEOTIDE SEQUENCE</scope>
    <source>
        <strain evidence="1">UPMP2127</strain>
    </source>
</reference>
<gene>
    <name evidence="1" type="ORF">H8J20_19085</name>
</gene>
<comment type="caution">
    <text evidence="1">The sequence shown here is derived from an EMBL/GenBank/DDBJ whole genome shotgun (WGS) entry which is preliminary data.</text>
</comment>
<dbReference type="Proteomes" id="UP000659084">
    <property type="component" value="Unassembled WGS sequence"/>
</dbReference>
<name>A0AAW3WST6_SERFO</name>
<proteinExistence type="predicted"/>
<protein>
    <recommendedName>
        <fullName evidence="3">Phage protein</fullName>
    </recommendedName>
</protein>
<dbReference type="RefSeq" id="WP_179252706.1">
    <property type="nucleotide sequence ID" value="NZ_JACBIV010000009.1"/>
</dbReference>
<evidence type="ECO:0008006" key="3">
    <source>
        <dbReference type="Google" id="ProtNLM"/>
    </source>
</evidence>
<sequence>MKNIVLTKEQIKQLADFANDEGQPSYTICHGDIPEFEADDGEIVLGYSGVIAYSGSEDHGVLQLA</sequence>